<dbReference type="InterPro" id="IPR027417">
    <property type="entry name" value="P-loop_NTPase"/>
</dbReference>
<dbReference type="AlphaFoldDB" id="A0A9Q0D737"/>
<accession>A0A9Q0D737</accession>
<dbReference type="InterPro" id="IPR029495">
    <property type="entry name" value="NACHT-assoc"/>
</dbReference>
<gene>
    <name evidence="5" type="ORF">NHX12_015794</name>
</gene>
<dbReference type="InterPro" id="IPR051261">
    <property type="entry name" value="NLR"/>
</dbReference>
<dbReference type="InterPro" id="IPR007111">
    <property type="entry name" value="NACHT_NTPase"/>
</dbReference>
<dbReference type="InterPro" id="IPR036691">
    <property type="entry name" value="Endo/exonu/phosph_ase_sf"/>
</dbReference>
<reference evidence="5" key="1">
    <citation type="submission" date="2022-07" db="EMBL/GenBank/DDBJ databases">
        <title>Chromosome-level genome of Muraenolepis orangiensis.</title>
        <authorList>
            <person name="Kim J."/>
        </authorList>
    </citation>
    <scope>NUCLEOTIDE SEQUENCE</scope>
    <source>
        <strain evidence="5">KU_S4_2022</strain>
        <tissue evidence="5">Muscle</tissue>
    </source>
</reference>
<name>A0A9Q0D737_9TELE</name>
<dbReference type="SMART" id="SM01288">
    <property type="entry name" value="FISNA"/>
    <property type="match status" value="1"/>
</dbReference>
<proteinExistence type="predicted"/>
<dbReference type="InterPro" id="IPR005135">
    <property type="entry name" value="Endo/exonuclease/phosphatase"/>
</dbReference>
<dbReference type="CDD" id="cd09076">
    <property type="entry name" value="L1-EN"/>
    <property type="match status" value="1"/>
</dbReference>
<feature type="region of interest" description="Disordered" evidence="3">
    <location>
        <begin position="710"/>
        <end position="731"/>
    </location>
</feature>
<dbReference type="SUPFAM" id="SSF56219">
    <property type="entry name" value="DNase I-like"/>
    <property type="match status" value="1"/>
</dbReference>
<dbReference type="EMBL" id="JANIIK010001454">
    <property type="protein sequence ID" value="KAJ3582168.1"/>
    <property type="molecule type" value="Genomic_DNA"/>
</dbReference>
<keyword evidence="2" id="KW-0677">Repeat</keyword>
<keyword evidence="6" id="KW-1185">Reference proteome</keyword>
<evidence type="ECO:0000259" key="4">
    <source>
        <dbReference type="PROSITE" id="PS50837"/>
    </source>
</evidence>
<dbReference type="GO" id="GO:0003824">
    <property type="term" value="F:catalytic activity"/>
    <property type="evidence" value="ECO:0007669"/>
    <property type="project" value="InterPro"/>
</dbReference>
<comment type="caution">
    <text evidence="5">The sequence shown here is derived from an EMBL/GenBank/DDBJ whole genome shotgun (WGS) entry which is preliminary data.</text>
</comment>
<evidence type="ECO:0000256" key="3">
    <source>
        <dbReference type="SAM" id="MobiDB-lite"/>
    </source>
</evidence>
<sequence length="731" mass="83152">MQKFRRVFEGIAKAGQSTDLNDFYTELFITERVSGEVNKEHEVRLIETASRKPAKDETPIKLEDIFKPLPGQDQPSRTIMTTGVAGIGKTILTHKFTLDWAEGKANQDIHFTLPFTFRELNLLKVKKFSLVELLHHFFIQTKGIRRYDLFQVVFILDGLDECRLPLDFKNNPIWTDVSKSTSVDVLLTNLIRGDLLPSARIWITTRPAAANQIPAECVDMVTEVRGFTDPQKEEYFRKRFREETLASTIISHIKTSRSLHIMCHIPEASSASQAKETMTACMENRKETVRSKLLTSRRPTTIATWNVRTMYAAGKAAVIAEEMKRYGISLLGLGETRWLQSGQVKLASGETILYSGHPEDSAPHTEGVAFMLSKEAQMALISWEPINSRIITAKFQTTHKKINLQVVQCYAPTNDTDDETKDQFYNQLYTILQDRKGKDIIILMGDMNAKIGGNNNGFEPVMGREGLGTMNANGERFAAACADNNLVIGGSVFQHKNIHKATWVSPDHTTENQIDHICISQKFRHSLLDVRVRRGADAGSDHHLLTAKIQLKLKRMKHREGRVKFTQLFQDIGTSELYKVELHNRYQALEIETLNEVEEIWKGLKTMWKDTCEKVVGRRKTANKLWLSGDSDRKVIERRKKKEAVNRSKTRATKAVAQKEYAAANKEVKRSVSRDKKKYIEDLAQQAEEAAGKNNLKDLYLTTKKLTGKFRHTQTHIKNPQGVPSQPRKNS</sequence>
<evidence type="ECO:0000313" key="5">
    <source>
        <dbReference type="EMBL" id="KAJ3582168.1"/>
    </source>
</evidence>
<keyword evidence="1" id="KW-0433">Leucine-rich repeat</keyword>
<dbReference type="Proteomes" id="UP001148018">
    <property type="component" value="Unassembled WGS sequence"/>
</dbReference>
<organism evidence="5 6">
    <name type="scientific">Muraenolepis orangiensis</name>
    <name type="common">Patagonian moray cod</name>
    <dbReference type="NCBI Taxonomy" id="630683"/>
    <lineage>
        <taxon>Eukaryota</taxon>
        <taxon>Metazoa</taxon>
        <taxon>Chordata</taxon>
        <taxon>Craniata</taxon>
        <taxon>Vertebrata</taxon>
        <taxon>Euteleostomi</taxon>
        <taxon>Actinopterygii</taxon>
        <taxon>Neopterygii</taxon>
        <taxon>Teleostei</taxon>
        <taxon>Neoteleostei</taxon>
        <taxon>Acanthomorphata</taxon>
        <taxon>Zeiogadaria</taxon>
        <taxon>Gadariae</taxon>
        <taxon>Gadiformes</taxon>
        <taxon>Muraenolepidoidei</taxon>
        <taxon>Muraenolepididae</taxon>
        <taxon>Muraenolepis</taxon>
    </lineage>
</organism>
<evidence type="ECO:0000313" key="6">
    <source>
        <dbReference type="Proteomes" id="UP001148018"/>
    </source>
</evidence>
<evidence type="ECO:0000256" key="1">
    <source>
        <dbReference type="ARBA" id="ARBA00022614"/>
    </source>
</evidence>
<dbReference type="Pfam" id="PF14484">
    <property type="entry name" value="FISNA"/>
    <property type="match status" value="1"/>
</dbReference>
<dbReference type="Gene3D" id="3.40.50.300">
    <property type="entry name" value="P-loop containing nucleotide triphosphate hydrolases"/>
    <property type="match status" value="1"/>
</dbReference>
<dbReference type="Pfam" id="PF05729">
    <property type="entry name" value="NACHT"/>
    <property type="match status" value="1"/>
</dbReference>
<dbReference type="PROSITE" id="PS50837">
    <property type="entry name" value="NACHT"/>
    <property type="match status" value="1"/>
</dbReference>
<protein>
    <recommendedName>
        <fullName evidence="4">NACHT domain-containing protein</fullName>
    </recommendedName>
</protein>
<dbReference type="Gene3D" id="3.60.10.10">
    <property type="entry name" value="Endonuclease/exonuclease/phosphatase"/>
    <property type="match status" value="1"/>
</dbReference>
<feature type="domain" description="NACHT" evidence="4">
    <location>
        <begin position="77"/>
        <end position="209"/>
    </location>
</feature>
<dbReference type="Pfam" id="PF03372">
    <property type="entry name" value="Exo_endo_phos"/>
    <property type="match status" value="1"/>
</dbReference>
<dbReference type="FunFam" id="3.40.50.300:FF:001524">
    <property type="entry name" value="Si:dkey-126g1.7"/>
    <property type="match status" value="1"/>
</dbReference>
<feature type="compositionally biased region" description="Polar residues" evidence="3">
    <location>
        <begin position="716"/>
        <end position="731"/>
    </location>
</feature>
<evidence type="ECO:0000256" key="2">
    <source>
        <dbReference type="ARBA" id="ARBA00022737"/>
    </source>
</evidence>
<dbReference type="OrthoDB" id="410381at2759"/>
<dbReference type="PANTHER" id="PTHR24106">
    <property type="entry name" value="NACHT, LRR AND CARD DOMAINS-CONTAINING"/>
    <property type="match status" value="1"/>
</dbReference>